<dbReference type="AlphaFoldDB" id="A0A517Z4G6"/>
<dbReference type="InterPro" id="IPR006311">
    <property type="entry name" value="TAT_signal"/>
</dbReference>
<dbReference type="OrthoDB" id="9146593at2"/>
<dbReference type="InterPro" id="IPR011447">
    <property type="entry name" value="DUF1552"/>
</dbReference>
<dbReference type="Proteomes" id="UP000320496">
    <property type="component" value="Chromosome"/>
</dbReference>
<dbReference type="KEGG" id="mri:Mal4_16840"/>
<dbReference type="RefSeq" id="WP_145368154.1">
    <property type="nucleotide sequence ID" value="NZ_CP036275.1"/>
</dbReference>
<name>A0A517Z4G6_9PLAN</name>
<keyword evidence="2" id="KW-1185">Reference proteome</keyword>
<evidence type="ECO:0000313" key="1">
    <source>
        <dbReference type="EMBL" id="QDU37373.1"/>
    </source>
</evidence>
<gene>
    <name evidence="1" type="ORF">Mal4_16840</name>
</gene>
<organism evidence="1 2">
    <name type="scientific">Maioricimonas rarisocia</name>
    <dbReference type="NCBI Taxonomy" id="2528026"/>
    <lineage>
        <taxon>Bacteria</taxon>
        <taxon>Pseudomonadati</taxon>
        <taxon>Planctomycetota</taxon>
        <taxon>Planctomycetia</taxon>
        <taxon>Planctomycetales</taxon>
        <taxon>Planctomycetaceae</taxon>
        <taxon>Maioricimonas</taxon>
    </lineage>
</organism>
<evidence type="ECO:0000313" key="2">
    <source>
        <dbReference type="Proteomes" id="UP000320496"/>
    </source>
</evidence>
<evidence type="ECO:0008006" key="3">
    <source>
        <dbReference type="Google" id="ProtNLM"/>
    </source>
</evidence>
<dbReference type="Pfam" id="PF07586">
    <property type="entry name" value="HXXSHH"/>
    <property type="match status" value="1"/>
</dbReference>
<dbReference type="EMBL" id="CP036275">
    <property type="protein sequence ID" value="QDU37373.1"/>
    <property type="molecule type" value="Genomic_DNA"/>
</dbReference>
<reference evidence="1 2" key="1">
    <citation type="submission" date="2019-02" db="EMBL/GenBank/DDBJ databases">
        <title>Deep-cultivation of Planctomycetes and their phenomic and genomic characterization uncovers novel biology.</title>
        <authorList>
            <person name="Wiegand S."/>
            <person name="Jogler M."/>
            <person name="Boedeker C."/>
            <person name="Pinto D."/>
            <person name="Vollmers J."/>
            <person name="Rivas-Marin E."/>
            <person name="Kohn T."/>
            <person name="Peeters S.H."/>
            <person name="Heuer A."/>
            <person name="Rast P."/>
            <person name="Oberbeckmann S."/>
            <person name="Bunk B."/>
            <person name="Jeske O."/>
            <person name="Meyerdierks A."/>
            <person name="Storesund J.E."/>
            <person name="Kallscheuer N."/>
            <person name="Luecker S."/>
            <person name="Lage O.M."/>
            <person name="Pohl T."/>
            <person name="Merkel B.J."/>
            <person name="Hornburger P."/>
            <person name="Mueller R.-W."/>
            <person name="Bruemmer F."/>
            <person name="Labrenz M."/>
            <person name="Spormann A.M."/>
            <person name="Op den Camp H."/>
            <person name="Overmann J."/>
            <person name="Amann R."/>
            <person name="Jetten M.S.M."/>
            <person name="Mascher T."/>
            <person name="Medema M.H."/>
            <person name="Devos D.P."/>
            <person name="Kaster A.-K."/>
            <person name="Ovreas L."/>
            <person name="Rohde M."/>
            <person name="Galperin M.Y."/>
            <person name="Jogler C."/>
        </authorList>
    </citation>
    <scope>NUCLEOTIDE SEQUENCE [LARGE SCALE GENOMIC DNA]</scope>
    <source>
        <strain evidence="1 2">Mal4</strain>
    </source>
</reference>
<proteinExistence type="predicted"/>
<protein>
    <recommendedName>
        <fullName evidence="3">DUF1552 domain-containing protein</fullName>
    </recommendedName>
</protein>
<dbReference type="PROSITE" id="PS51318">
    <property type="entry name" value="TAT"/>
    <property type="match status" value="1"/>
</dbReference>
<sequence length="430" mass="47082">MRAQFDRRHLLRGMGALIALPTLESIGFRRFASAAEKAPAAPPRRMVFLGVGFGVTKETWFPNVEQTGADYDLPEGLAPLARHKADFTVVQGCSHQYSNEAHWGSTFWLTGANRFAVPGQNMSNSISADQVAARQLGRDTRFSSIQLNSTDGSSSGHGPGLSLAWDQRGKPVAGFNDPVQLFHKLFSADDLPLEQRQAAIAEKRSVLDAVLAEARRVQRGLTKTDKDKLDEYFQSIRDIETRLSKDETWLEIPKARSPIDEPDPGLKGREEVEVMYDLIVAALQTDSTRVMTYRMPGQSLLQSMDITLSAHNVSHYSPGERMQASQARDRTHSELLAGLIDKLKATKEADGSSLFDHVALAFGSNISSIHYLTNCPTILAGGGANLKLGQHLVLPENTPLCNVWLTMLQGIGINAERHGDSTGVVPDLQA</sequence>
<accession>A0A517Z4G6</accession>